<feature type="compositionally biased region" description="Polar residues" evidence="1">
    <location>
        <begin position="477"/>
        <end position="495"/>
    </location>
</feature>
<dbReference type="InterPro" id="IPR037504">
    <property type="entry name" value="PSI_induc_2"/>
</dbReference>
<evidence type="ECO:0008006" key="5">
    <source>
        <dbReference type="Google" id="ProtNLM"/>
    </source>
</evidence>
<feature type="region of interest" description="Disordered" evidence="1">
    <location>
        <begin position="170"/>
        <end position="238"/>
    </location>
</feature>
<comment type="caution">
    <text evidence="3">The sequence shown here is derived from an EMBL/GenBank/DDBJ whole genome shotgun (WGS) entry which is preliminary data.</text>
</comment>
<feature type="transmembrane region" description="Helical" evidence="2">
    <location>
        <begin position="44"/>
        <end position="66"/>
    </location>
</feature>
<sequence length="495" mass="53189">MAPGSELSLSPHWRRGVQEDIASIPETLKSWDSCMAKEWCKYPVIAACVVGGLVLISMTWCCYRCCCRRRRKAKRSKSTFFNDPVPAYMTSGTTPTPNSNVGNNSYNSNSRNSIDRGNTNAAPSAVQYAYFETGTTNPKNNDDLPVMPSWGGAKSEKVEDTSVEVIELTEVDNNGRQQQPPSNNHVNSNMISGQTNPTPSATPAPVNRPPLAADPSQYHSQPHRQNFPPPSNNMNMNNGMHNGMNNGMNNGTNPFGPQRLNSPFAPSNRLPMAAAPPTRTQSPYPETSNMPNHAHAHAHAPHNGGAPTLNLDFDFSPHINAHNQGPYANADIYPPEPAYQPPQFSGTTAPTPAPPPQQQQPQQSQFTGTTSVTPAPAGYAEAYSSPPRQQTIAHTPTVTNANIAHNGFMAQMDDDFGHSPVHLTQPGGGGTANPAPVFDPNAFDHGGYGGYGNNQASAHVADGFHGHGHDAGYQRPMNGNNGFNAQQPPQAWSAF</sequence>
<protein>
    <recommendedName>
        <fullName evidence="5">Fibroin-3 related protein</fullName>
    </recommendedName>
</protein>
<evidence type="ECO:0000313" key="3">
    <source>
        <dbReference type="EMBL" id="KAJ6261127.1"/>
    </source>
</evidence>
<feature type="region of interest" description="Disordered" evidence="1">
    <location>
        <begin position="251"/>
        <end position="389"/>
    </location>
</feature>
<proteinExistence type="predicted"/>
<dbReference type="AlphaFoldDB" id="A0AAD6NK39"/>
<name>A0AAD6NK39_DREDA</name>
<feature type="compositionally biased region" description="Low complexity" evidence="1">
    <location>
        <begin position="359"/>
        <end position="370"/>
    </location>
</feature>
<feature type="compositionally biased region" description="Low complexity" evidence="1">
    <location>
        <begin position="98"/>
        <end position="112"/>
    </location>
</feature>
<reference evidence="3" key="1">
    <citation type="submission" date="2023-01" db="EMBL/GenBank/DDBJ databases">
        <title>The chitinases involved in constricting ring structure development in the nematode-trapping fungus Drechslerella dactyloides.</title>
        <authorList>
            <person name="Wang R."/>
            <person name="Zhang L."/>
            <person name="Tang P."/>
            <person name="Li S."/>
            <person name="Liang L."/>
        </authorList>
    </citation>
    <scope>NUCLEOTIDE SEQUENCE</scope>
    <source>
        <strain evidence="3">YMF1.00031</strain>
    </source>
</reference>
<organism evidence="3 4">
    <name type="scientific">Drechslerella dactyloides</name>
    <name type="common">Nematode-trapping fungus</name>
    <name type="synonym">Arthrobotrys dactyloides</name>
    <dbReference type="NCBI Taxonomy" id="74499"/>
    <lineage>
        <taxon>Eukaryota</taxon>
        <taxon>Fungi</taxon>
        <taxon>Dikarya</taxon>
        <taxon>Ascomycota</taxon>
        <taxon>Pezizomycotina</taxon>
        <taxon>Orbiliomycetes</taxon>
        <taxon>Orbiliales</taxon>
        <taxon>Orbiliaceae</taxon>
        <taxon>Drechslerella</taxon>
    </lineage>
</organism>
<evidence type="ECO:0000313" key="4">
    <source>
        <dbReference type="Proteomes" id="UP001221413"/>
    </source>
</evidence>
<dbReference type="PANTHER" id="PTHR40018">
    <property type="entry name" value="[PSI+] INDUCTION PROTEIN 2"/>
    <property type="match status" value="1"/>
</dbReference>
<feature type="compositionally biased region" description="Polar residues" evidence="1">
    <location>
        <begin position="278"/>
        <end position="290"/>
    </location>
</feature>
<feature type="region of interest" description="Disordered" evidence="1">
    <location>
        <begin position="459"/>
        <end position="495"/>
    </location>
</feature>
<gene>
    <name evidence="3" type="ORF">Dda_3792</name>
</gene>
<keyword evidence="2" id="KW-0472">Membrane</keyword>
<feature type="region of interest" description="Disordered" evidence="1">
    <location>
        <begin position="411"/>
        <end position="441"/>
    </location>
</feature>
<dbReference type="Proteomes" id="UP001221413">
    <property type="component" value="Unassembled WGS sequence"/>
</dbReference>
<keyword evidence="4" id="KW-1185">Reference proteome</keyword>
<accession>A0AAD6NK39</accession>
<feature type="compositionally biased region" description="Basic and acidic residues" evidence="1">
    <location>
        <begin position="462"/>
        <end position="472"/>
    </location>
</feature>
<feature type="region of interest" description="Disordered" evidence="1">
    <location>
        <begin position="90"/>
        <end position="119"/>
    </location>
</feature>
<keyword evidence="2" id="KW-0812">Transmembrane</keyword>
<evidence type="ECO:0000256" key="2">
    <source>
        <dbReference type="SAM" id="Phobius"/>
    </source>
</evidence>
<dbReference type="GO" id="GO:0005935">
    <property type="term" value="C:cellular bud neck"/>
    <property type="evidence" value="ECO:0007669"/>
    <property type="project" value="TreeGrafter"/>
</dbReference>
<dbReference type="EMBL" id="JAQGDS010000004">
    <property type="protein sequence ID" value="KAJ6261127.1"/>
    <property type="molecule type" value="Genomic_DNA"/>
</dbReference>
<evidence type="ECO:0000256" key="1">
    <source>
        <dbReference type="SAM" id="MobiDB-lite"/>
    </source>
</evidence>
<feature type="compositionally biased region" description="Polar residues" evidence="1">
    <location>
        <begin position="171"/>
        <end position="199"/>
    </location>
</feature>
<dbReference type="GO" id="GO:0005886">
    <property type="term" value="C:plasma membrane"/>
    <property type="evidence" value="ECO:0007669"/>
    <property type="project" value="TreeGrafter"/>
</dbReference>
<keyword evidence="2" id="KW-1133">Transmembrane helix</keyword>
<dbReference type="PANTHER" id="PTHR40018:SF1">
    <property type="entry name" value="[PSI+] INDUCTION PROTEIN 2"/>
    <property type="match status" value="1"/>
</dbReference>